<dbReference type="EMBL" id="JAMTCK010000023">
    <property type="protein sequence ID" value="MCP2170004.1"/>
    <property type="molecule type" value="Genomic_DNA"/>
</dbReference>
<protein>
    <submittedName>
        <fullName evidence="1">TIGR03089 family protein</fullName>
    </submittedName>
</protein>
<proteinExistence type="predicted"/>
<sequence>MTVTEVLYSPLLAADPARPLITHYDDALGSRVELSRATMANWAAKTANWLRDEHDVGPGDPVAVLLPAHWQTVGVLLGAWWCGARVTDQADGASVAVVAPGGAAEGADVVAVASLDPMGRGLDERPAGTVDYLDDVRAHGDRFDPGQRLPGDTPALLASTVDEVVAEARSRAETLGITGDSRVLSTMEWTMPDGLFSGLLAVLAAGASLVQCSHADVAGLPARRSAENVTISLGGPTTG</sequence>
<accession>A0AAE3GMI1</accession>
<reference evidence="1" key="1">
    <citation type="submission" date="2022-06" db="EMBL/GenBank/DDBJ databases">
        <title>Genomic Encyclopedia of Archaeal and Bacterial Type Strains, Phase II (KMG-II): from individual species to whole genera.</title>
        <authorList>
            <person name="Goeker M."/>
        </authorList>
    </citation>
    <scope>NUCLEOTIDE SEQUENCE</scope>
    <source>
        <strain evidence="1">DSM 43935</strain>
    </source>
</reference>
<evidence type="ECO:0000313" key="1">
    <source>
        <dbReference type="EMBL" id="MCP2170004.1"/>
    </source>
</evidence>
<comment type="caution">
    <text evidence="1">The sequence shown here is derived from an EMBL/GenBank/DDBJ whole genome shotgun (WGS) entry which is preliminary data.</text>
</comment>
<dbReference type="Gene3D" id="3.40.50.12780">
    <property type="entry name" value="N-terminal domain of ligase-like"/>
    <property type="match status" value="1"/>
</dbReference>
<dbReference type="Proteomes" id="UP001206128">
    <property type="component" value="Unassembled WGS sequence"/>
</dbReference>
<dbReference type="AlphaFoldDB" id="A0AAE3GMI1"/>
<dbReference type="NCBIfam" id="TIGR03089">
    <property type="entry name" value="TIGR03089 family protein"/>
    <property type="match status" value="1"/>
</dbReference>
<dbReference type="InterPro" id="IPR042099">
    <property type="entry name" value="ANL_N_sf"/>
</dbReference>
<dbReference type="RefSeq" id="WP_253779658.1">
    <property type="nucleotide sequence ID" value="NZ_JAMTCK010000023.1"/>
</dbReference>
<name>A0AAE3GMI1_9PSEU</name>
<dbReference type="InterPro" id="IPR017523">
    <property type="entry name" value="Rv3268"/>
</dbReference>
<gene>
    <name evidence="1" type="ORF">LX83_006892</name>
</gene>
<dbReference type="SUPFAM" id="SSF56801">
    <property type="entry name" value="Acetyl-CoA synthetase-like"/>
    <property type="match status" value="1"/>
</dbReference>
<keyword evidence="2" id="KW-1185">Reference proteome</keyword>
<organism evidence="1 2">
    <name type="scientific">Goodfellowiella coeruleoviolacea</name>
    <dbReference type="NCBI Taxonomy" id="334858"/>
    <lineage>
        <taxon>Bacteria</taxon>
        <taxon>Bacillati</taxon>
        <taxon>Actinomycetota</taxon>
        <taxon>Actinomycetes</taxon>
        <taxon>Pseudonocardiales</taxon>
        <taxon>Pseudonocardiaceae</taxon>
        <taxon>Goodfellowiella</taxon>
    </lineage>
</organism>
<evidence type="ECO:0000313" key="2">
    <source>
        <dbReference type="Proteomes" id="UP001206128"/>
    </source>
</evidence>